<keyword evidence="3 5" id="KW-0067">ATP-binding</keyword>
<evidence type="ECO:0000259" key="4">
    <source>
        <dbReference type="PROSITE" id="PS50893"/>
    </source>
</evidence>
<dbReference type="PANTHER" id="PTHR42939">
    <property type="entry name" value="ABC TRANSPORTER ATP-BINDING PROTEIN ALBC-RELATED"/>
    <property type="match status" value="1"/>
</dbReference>
<organism evidence="5 6">
    <name type="scientific">Legionella dresdenensis</name>
    <dbReference type="NCBI Taxonomy" id="450200"/>
    <lineage>
        <taxon>Bacteria</taxon>
        <taxon>Pseudomonadati</taxon>
        <taxon>Pseudomonadota</taxon>
        <taxon>Gammaproteobacteria</taxon>
        <taxon>Legionellales</taxon>
        <taxon>Legionellaceae</taxon>
        <taxon>Legionella</taxon>
    </lineage>
</organism>
<dbReference type="Pfam" id="PF00005">
    <property type="entry name" value="ABC_tran"/>
    <property type="match status" value="1"/>
</dbReference>
<proteinExistence type="predicted"/>
<keyword evidence="6" id="KW-1185">Reference proteome</keyword>
<evidence type="ECO:0000256" key="2">
    <source>
        <dbReference type="ARBA" id="ARBA00022741"/>
    </source>
</evidence>
<dbReference type="RefSeq" id="WP_382342897.1">
    <property type="nucleotide sequence ID" value="NZ_JBHSAB010000019.1"/>
</dbReference>
<dbReference type="Proteomes" id="UP001595758">
    <property type="component" value="Unassembled WGS sequence"/>
</dbReference>
<dbReference type="SUPFAM" id="SSF52540">
    <property type="entry name" value="P-loop containing nucleoside triphosphate hydrolases"/>
    <property type="match status" value="1"/>
</dbReference>
<sequence length="210" mass="23449">MNSNIGLTNVCKNYGHNQILHMVTYQFTKDIYHIIGSNGAGKSTLLRLLAGLECPDSGTVMLNDSLAVNAQNIMARNIHYVPDDLEIYPFLTGLEFINWIGKARVSNNHEIETIITNFQLNQHLNTKISAMSLGTKKKFILATALMGTPDFIILDEPLNGLDQHSQLVLLNSLKDKAKQCGLILTCHEKDKAYQLQPRTLQLANQQLTES</sequence>
<evidence type="ECO:0000313" key="5">
    <source>
        <dbReference type="EMBL" id="MFC3909046.1"/>
    </source>
</evidence>
<dbReference type="EMBL" id="JBHSAB010000019">
    <property type="protein sequence ID" value="MFC3909046.1"/>
    <property type="molecule type" value="Genomic_DNA"/>
</dbReference>
<evidence type="ECO:0000256" key="1">
    <source>
        <dbReference type="ARBA" id="ARBA00022448"/>
    </source>
</evidence>
<name>A0ABV8CGB7_9GAMM</name>
<dbReference type="InterPro" id="IPR003593">
    <property type="entry name" value="AAA+_ATPase"/>
</dbReference>
<gene>
    <name evidence="5" type="ORF">ACFORL_08165</name>
</gene>
<keyword evidence="1" id="KW-0813">Transport</keyword>
<dbReference type="PANTHER" id="PTHR42939:SF1">
    <property type="entry name" value="ABC TRANSPORTER ATP-BINDING PROTEIN ALBC-RELATED"/>
    <property type="match status" value="1"/>
</dbReference>
<dbReference type="PROSITE" id="PS50893">
    <property type="entry name" value="ABC_TRANSPORTER_2"/>
    <property type="match status" value="1"/>
</dbReference>
<dbReference type="InterPro" id="IPR051782">
    <property type="entry name" value="ABC_Transporter_VariousFunc"/>
</dbReference>
<feature type="domain" description="ABC transporter" evidence="4">
    <location>
        <begin position="5"/>
        <end position="210"/>
    </location>
</feature>
<dbReference type="GO" id="GO:0005524">
    <property type="term" value="F:ATP binding"/>
    <property type="evidence" value="ECO:0007669"/>
    <property type="project" value="UniProtKB-KW"/>
</dbReference>
<protein>
    <submittedName>
        <fullName evidence="5">ATP-binding cassette domain-containing protein</fullName>
    </submittedName>
</protein>
<accession>A0ABV8CGB7</accession>
<comment type="caution">
    <text evidence="5">The sequence shown here is derived from an EMBL/GenBank/DDBJ whole genome shotgun (WGS) entry which is preliminary data.</text>
</comment>
<keyword evidence="2" id="KW-0547">Nucleotide-binding</keyword>
<dbReference type="Gene3D" id="3.40.50.300">
    <property type="entry name" value="P-loop containing nucleotide triphosphate hydrolases"/>
    <property type="match status" value="1"/>
</dbReference>
<dbReference type="InterPro" id="IPR027417">
    <property type="entry name" value="P-loop_NTPase"/>
</dbReference>
<evidence type="ECO:0000313" key="6">
    <source>
        <dbReference type="Proteomes" id="UP001595758"/>
    </source>
</evidence>
<dbReference type="SMART" id="SM00382">
    <property type="entry name" value="AAA"/>
    <property type="match status" value="1"/>
</dbReference>
<dbReference type="InterPro" id="IPR003439">
    <property type="entry name" value="ABC_transporter-like_ATP-bd"/>
</dbReference>
<evidence type="ECO:0000256" key="3">
    <source>
        <dbReference type="ARBA" id="ARBA00022840"/>
    </source>
</evidence>
<reference evidence="6" key="1">
    <citation type="journal article" date="2019" name="Int. J. Syst. Evol. Microbiol.">
        <title>The Global Catalogue of Microorganisms (GCM) 10K type strain sequencing project: providing services to taxonomists for standard genome sequencing and annotation.</title>
        <authorList>
            <consortium name="The Broad Institute Genomics Platform"/>
            <consortium name="The Broad Institute Genome Sequencing Center for Infectious Disease"/>
            <person name="Wu L."/>
            <person name="Ma J."/>
        </authorList>
    </citation>
    <scope>NUCLEOTIDE SEQUENCE [LARGE SCALE GENOMIC DNA]</scope>
    <source>
        <strain evidence="6">CCUG 59858</strain>
    </source>
</reference>